<proteinExistence type="predicted"/>
<reference evidence="2" key="1">
    <citation type="journal article" date="2019" name="Genome Biol. Evol.">
        <title>Evolutionary Relatedness and Classification of Tumour-Inducing and Opine-Catabolic Plasmids in Three Rhizobium rhizogenes Strains Isolated from the Same Crown Gall Tumour.</title>
        <authorList>
            <person name="Kuzmanovic N."/>
            <person name="Pulawska J."/>
        </authorList>
    </citation>
    <scope>NUCLEOTIDE SEQUENCE</scope>
    <source>
        <strain evidence="2">C6.5</strain>
        <plasmid evidence="2">pTiC6.5</plasmid>
    </source>
</reference>
<gene>
    <name evidence="2" type="ORF">pTiC6.5_96</name>
</gene>
<evidence type="ECO:0000313" key="2">
    <source>
        <dbReference type="EMBL" id="QCL10938.1"/>
    </source>
</evidence>
<feature type="region of interest" description="Disordered" evidence="1">
    <location>
        <begin position="1"/>
        <end position="24"/>
    </location>
</feature>
<protein>
    <submittedName>
        <fullName evidence="2">Uncharacterized protein</fullName>
    </submittedName>
</protein>
<sequence length="52" mass="5463">MAERRGPASRDATAGGGEGRNRFAGAAIGGRSKLEAPLVLDAFVSPWHPWTN</sequence>
<keyword evidence="2" id="KW-0614">Plasmid</keyword>
<dbReference type="EMBL" id="MK318986">
    <property type="protein sequence ID" value="QCL10938.1"/>
    <property type="molecule type" value="Genomic_DNA"/>
</dbReference>
<geneLocation type="plasmid" evidence="2">
    <name>pTiC6.5</name>
</geneLocation>
<accession>A0A4P8DKS7</accession>
<organism evidence="2">
    <name type="scientific">Rhizobium rhizogenes</name>
    <name type="common">Agrobacterium rhizogenes</name>
    <dbReference type="NCBI Taxonomy" id="359"/>
    <lineage>
        <taxon>Bacteria</taxon>
        <taxon>Pseudomonadati</taxon>
        <taxon>Pseudomonadota</taxon>
        <taxon>Alphaproteobacteria</taxon>
        <taxon>Hyphomicrobiales</taxon>
        <taxon>Rhizobiaceae</taxon>
        <taxon>Rhizobium/Agrobacterium group</taxon>
        <taxon>Rhizobium</taxon>
    </lineage>
</organism>
<name>A0A4P8DKS7_RHIRH</name>
<dbReference type="AlphaFoldDB" id="A0A4P8DKS7"/>
<evidence type="ECO:0000256" key="1">
    <source>
        <dbReference type="SAM" id="MobiDB-lite"/>
    </source>
</evidence>